<evidence type="ECO:0000256" key="4">
    <source>
        <dbReference type="ARBA" id="ARBA00023015"/>
    </source>
</evidence>
<dbReference type="EMBL" id="JAKUCV010000704">
    <property type="protein sequence ID" value="KAJ4849086.1"/>
    <property type="molecule type" value="Genomic_DNA"/>
</dbReference>
<dbReference type="GO" id="GO:0034244">
    <property type="term" value="P:negative regulation of transcription elongation by RNA polymerase II"/>
    <property type="evidence" value="ECO:0007669"/>
    <property type="project" value="InterPro"/>
</dbReference>
<evidence type="ECO:0000256" key="3">
    <source>
        <dbReference type="ARBA" id="ARBA00022833"/>
    </source>
</evidence>
<dbReference type="PANTHER" id="PTHR33304">
    <property type="match status" value="1"/>
</dbReference>
<evidence type="ECO:0000256" key="1">
    <source>
        <dbReference type="ARBA" id="ARBA00022723"/>
    </source>
</evidence>
<accession>A0A9Q0GG15</accession>
<comment type="caution">
    <text evidence="7">The sequence shown here is derived from an EMBL/GenBank/DDBJ whole genome shotgun (WGS) entry which is preliminary data.</text>
</comment>
<evidence type="ECO:0000259" key="6">
    <source>
        <dbReference type="Pfam" id="PF23121"/>
    </source>
</evidence>
<keyword evidence="8" id="KW-1185">Reference proteome</keyword>
<evidence type="ECO:0000256" key="2">
    <source>
        <dbReference type="ARBA" id="ARBA00022771"/>
    </source>
</evidence>
<evidence type="ECO:0000313" key="7">
    <source>
        <dbReference type="EMBL" id="KAJ4849086.1"/>
    </source>
</evidence>
<reference evidence="7" key="1">
    <citation type="submission" date="2022-02" db="EMBL/GenBank/DDBJ databases">
        <authorList>
            <person name="Henning P.M."/>
            <person name="McCubbin A.G."/>
            <person name="Shore J.S."/>
        </authorList>
    </citation>
    <scope>NUCLEOTIDE SEQUENCE</scope>
    <source>
        <strain evidence="7">F60SS</strain>
        <tissue evidence="7">Leaves</tissue>
    </source>
</reference>
<feature type="domain" description="AIPP2-like SPOC-like" evidence="6">
    <location>
        <begin position="28"/>
        <end position="153"/>
    </location>
</feature>
<keyword evidence="3" id="KW-0862">Zinc</keyword>
<dbReference type="PANTHER" id="PTHR33304:SF36">
    <property type="entry name" value="GB|AAF26970.1-RELATED"/>
    <property type="match status" value="1"/>
</dbReference>
<keyword evidence="5" id="KW-0804">Transcription</keyword>
<dbReference type="Proteomes" id="UP001141552">
    <property type="component" value="Unassembled WGS sequence"/>
</dbReference>
<protein>
    <recommendedName>
        <fullName evidence="6">AIPP2-like SPOC-like domain-containing protein</fullName>
    </recommendedName>
</protein>
<dbReference type="AlphaFoldDB" id="A0A9Q0GG15"/>
<dbReference type="OrthoDB" id="651601at2759"/>
<name>A0A9Q0GG15_9ROSI</name>
<evidence type="ECO:0000256" key="5">
    <source>
        <dbReference type="ARBA" id="ARBA00023163"/>
    </source>
</evidence>
<dbReference type="GO" id="GO:0140566">
    <property type="term" value="F:histone reader activity"/>
    <property type="evidence" value="ECO:0007669"/>
    <property type="project" value="InterPro"/>
</dbReference>
<dbReference type="GO" id="GO:0008270">
    <property type="term" value="F:zinc ion binding"/>
    <property type="evidence" value="ECO:0007669"/>
    <property type="project" value="UniProtKB-KW"/>
</dbReference>
<dbReference type="Pfam" id="PF23121">
    <property type="entry name" value="SPOC_AIPP2"/>
    <property type="match status" value="1"/>
</dbReference>
<evidence type="ECO:0000313" key="8">
    <source>
        <dbReference type="Proteomes" id="UP001141552"/>
    </source>
</evidence>
<proteinExistence type="predicted"/>
<reference evidence="7" key="2">
    <citation type="journal article" date="2023" name="Plants (Basel)">
        <title>Annotation of the Turnera subulata (Passifloraceae) Draft Genome Reveals the S-Locus Evolved after the Divergence of Turneroideae from Passifloroideae in a Stepwise Manner.</title>
        <authorList>
            <person name="Henning P.M."/>
            <person name="Roalson E.H."/>
            <person name="Mir W."/>
            <person name="McCubbin A.G."/>
            <person name="Shore J.S."/>
        </authorList>
    </citation>
    <scope>NUCLEOTIDE SEQUENCE</scope>
    <source>
        <strain evidence="7">F60SS</strain>
    </source>
</reference>
<keyword evidence="2" id="KW-0863">Zinc-finger</keyword>
<sequence length="155" mass="17574">MAQENNSLVIDPRFHQRLGNGPASEVVWNGSFEVVDIHEFPDSLPDMRLREGFMAHPPAIVSRKSYEFSRKITGDTQFSMQPRSNSWPKGFLQDPPTVNDLALYFFPEESEGSRNKYSCLLNYMDKHDLVLSSGMGSVELLVYPSTLLPEDSQSE</sequence>
<organism evidence="7 8">
    <name type="scientific">Turnera subulata</name>
    <dbReference type="NCBI Taxonomy" id="218843"/>
    <lineage>
        <taxon>Eukaryota</taxon>
        <taxon>Viridiplantae</taxon>
        <taxon>Streptophyta</taxon>
        <taxon>Embryophyta</taxon>
        <taxon>Tracheophyta</taxon>
        <taxon>Spermatophyta</taxon>
        <taxon>Magnoliopsida</taxon>
        <taxon>eudicotyledons</taxon>
        <taxon>Gunneridae</taxon>
        <taxon>Pentapetalae</taxon>
        <taxon>rosids</taxon>
        <taxon>fabids</taxon>
        <taxon>Malpighiales</taxon>
        <taxon>Passifloraceae</taxon>
        <taxon>Turnera</taxon>
    </lineage>
</organism>
<gene>
    <name evidence="7" type="ORF">Tsubulata_047965</name>
</gene>
<keyword evidence="4" id="KW-0805">Transcription regulation</keyword>
<dbReference type="InterPro" id="IPR056280">
    <property type="entry name" value="AIPP2-like_SPOC"/>
</dbReference>
<dbReference type="InterPro" id="IPR049914">
    <property type="entry name" value="PHD1-3/5-6"/>
</dbReference>
<keyword evidence="1" id="KW-0479">Metal-binding</keyword>